<dbReference type="SFLD" id="SFLDG01140">
    <property type="entry name" value="C2.B:_Phosphomannomutase_and_P"/>
    <property type="match status" value="1"/>
</dbReference>
<reference evidence="1 2" key="1">
    <citation type="journal article" date="2014" name="Int. J. Syst. Evol. Microbiol.">
        <title>Phylogenomics and the dynamic genome evolution of the genus Streptococcus.</title>
        <authorList>
            <consortium name="The Broad Institute Genome Sequencing Platform"/>
            <person name="Richards V.P."/>
            <person name="Palmer S.R."/>
            <person name="Pavinski Bitar P.D."/>
            <person name="Qin X."/>
            <person name="Weinstock G.M."/>
            <person name="Highlander S.K."/>
            <person name="Town C.D."/>
            <person name="Burne R.A."/>
            <person name="Stanhope M.J."/>
        </authorList>
    </citation>
    <scope>NUCLEOTIDE SEQUENCE [LARGE SCALE GENOMIC DNA]</scope>
    <source>
        <strain evidence="1 2">2285-97</strain>
    </source>
</reference>
<dbReference type="NCBIfam" id="TIGR00099">
    <property type="entry name" value="Cof-subfamily"/>
    <property type="match status" value="1"/>
</dbReference>
<dbReference type="Gene3D" id="3.40.50.1000">
    <property type="entry name" value="HAD superfamily/HAD-like"/>
    <property type="match status" value="1"/>
</dbReference>
<dbReference type="GO" id="GO:0005829">
    <property type="term" value="C:cytosol"/>
    <property type="evidence" value="ECO:0007669"/>
    <property type="project" value="TreeGrafter"/>
</dbReference>
<name>G5KFW2_9STRE</name>
<dbReference type="SFLD" id="SFLDS00003">
    <property type="entry name" value="Haloacid_Dehalogenase"/>
    <property type="match status" value="1"/>
</dbReference>
<dbReference type="SUPFAM" id="SSF56784">
    <property type="entry name" value="HAD-like"/>
    <property type="match status" value="1"/>
</dbReference>
<protein>
    <submittedName>
        <fullName evidence="1">Cof-like hydrolase</fullName>
    </submittedName>
</protein>
<dbReference type="GO" id="GO:0016791">
    <property type="term" value="F:phosphatase activity"/>
    <property type="evidence" value="ECO:0007669"/>
    <property type="project" value="UniProtKB-ARBA"/>
</dbReference>
<dbReference type="STRING" id="764291.STRUR_1121"/>
<dbReference type="Gene3D" id="3.30.1240.10">
    <property type="match status" value="1"/>
</dbReference>
<dbReference type="eggNOG" id="COG0561">
    <property type="taxonomic scope" value="Bacteria"/>
</dbReference>
<dbReference type="CDD" id="cd07518">
    <property type="entry name" value="HAD_YbiV-Like"/>
    <property type="match status" value="1"/>
</dbReference>
<dbReference type="InterPro" id="IPR023214">
    <property type="entry name" value="HAD_sf"/>
</dbReference>
<keyword evidence="2" id="KW-1185">Reference proteome</keyword>
<dbReference type="PANTHER" id="PTHR10000:SF53">
    <property type="entry name" value="5-AMINO-6-(5-PHOSPHO-D-RIBITYLAMINO)URACIL PHOSPHATASE YBJI-RELATED"/>
    <property type="match status" value="1"/>
</dbReference>
<dbReference type="InterPro" id="IPR000150">
    <property type="entry name" value="Cof"/>
</dbReference>
<dbReference type="GO" id="GO:0000287">
    <property type="term" value="F:magnesium ion binding"/>
    <property type="evidence" value="ECO:0007669"/>
    <property type="project" value="TreeGrafter"/>
</dbReference>
<evidence type="ECO:0000313" key="1">
    <source>
        <dbReference type="EMBL" id="EHJ56178.1"/>
    </source>
</evidence>
<dbReference type="InterPro" id="IPR036412">
    <property type="entry name" value="HAD-like_sf"/>
</dbReference>
<dbReference type="NCBIfam" id="TIGR01484">
    <property type="entry name" value="HAD-SF-IIB"/>
    <property type="match status" value="1"/>
</dbReference>
<dbReference type="Pfam" id="PF08282">
    <property type="entry name" value="Hydrolase_3"/>
    <property type="match status" value="1"/>
</dbReference>
<dbReference type="SFLD" id="SFLDG01144">
    <property type="entry name" value="C2.B.4:_PGP_Like"/>
    <property type="match status" value="1"/>
</dbReference>
<gene>
    <name evidence="1" type="ORF">STRUR_1121</name>
</gene>
<sequence length="269" mass="30505">MTINQKIKLVAVDIDGTFVRSDYSCDKDRFQRILSKMTESGCHFVVASGNQYYQLRDLFSEFDQAISFVAENGAFIKDHNDTVYTAQFSKDSTEQVIDFCRLYPEIKNVLCGKESAYCQRGSVDQDFFDKTSVYYHHLKWVDDFKKVDDQILKFAPTVPEEETITYFNLFKKHLGHIIEPTTSGHGSIDLILPGCHKASGLEKLVKRWGIKPENCLAFGDGGNDIKMLSYCGTSYAMANALENVKQAATFVCPSNNDDSVLVTLEKYFH</sequence>
<evidence type="ECO:0000313" key="2">
    <source>
        <dbReference type="Proteomes" id="UP000005388"/>
    </source>
</evidence>
<dbReference type="AlphaFoldDB" id="G5KFW2"/>
<comment type="caution">
    <text evidence="1">The sequence shown here is derived from an EMBL/GenBank/DDBJ whole genome shotgun (WGS) entry which is preliminary data.</text>
</comment>
<organism evidence="1 2">
    <name type="scientific">Streptococcus urinalis 2285-97</name>
    <dbReference type="NCBI Taxonomy" id="764291"/>
    <lineage>
        <taxon>Bacteria</taxon>
        <taxon>Bacillati</taxon>
        <taxon>Bacillota</taxon>
        <taxon>Bacilli</taxon>
        <taxon>Lactobacillales</taxon>
        <taxon>Streptococcaceae</taxon>
        <taxon>Streptococcus</taxon>
    </lineage>
</organism>
<dbReference type="RefSeq" id="WP_006738945.1">
    <property type="nucleotide sequence ID" value="NZ_AEUZ02000001.1"/>
</dbReference>
<dbReference type="PANTHER" id="PTHR10000">
    <property type="entry name" value="PHOSPHOSERINE PHOSPHATASE"/>
    <property type="match status" value="1"/>
</dbReference>
<proteinExistence type="predicted"/>
<accession>G5KFW2</accession>
<dbReference type="InterPro" id="IPR006379">
    <property type="entry name" value="HAD-SF_hydro_IIB"/>
</dbReference>
<dbReference type="EMBL" id="AEUZ02000001">
    <property type="protein sequence ID" value="EHJ56178.1"/>
    <property type="molecule type" value="Genomic_DNA"/>
</dbReference>
<dbReference type="Proteomes" id="UP000005388">
    <property type="component" value="Unassembled WGS sequence"/>
</dbReference>